<comment type="caution">
    <text evidence="1">The sequence shown here is derived from an EMBL/GenBank/DDBJ whole genome shotgun (WGS) entry which is preliminary data.</text>
</comment>
<protein>
    <submittedName>
        <fullName evidence="1">Uncharacterized protein</fullName>
    </submittedName>
</protein>
<gene>
    <name evidence="1" type="ORF">RhiirA1_540455</name>
</gene>
<dbReference type="AlphaFoldDB" id="A0A2N0R861"/>
<dbReference type="Proteomes" id="UP000232688">
    <property type="component" value="Unassembled WGS sequence"/>
</dbReference>
<sequence length="98" mass="11457">MDYTIKMIMIILNLSGLACSLSNIGLFHTINTTSLSEFWKLRQFRKSILDDYIVYGLILIRNHHHYHHCIRMTISPDVTLCDNDAHHGRCFLLKLKIV</sequence>
<dbReference type="VEuPathDB" id="FungiDB:RhiirA1_540455"/>
<organism evidence="1 2">
    <name type="scientific">Rhizophagus irregularis</name>
    <dbReference type="NCBI Taxonomy" id="588596"/>
    <lineage>
        <taxon>Eukaryota</taxon>
        <taxon>Fungi</taxon>
        <taxon>Fungi incertae sedis</taxon>
        <taxon>Mucoromycota</taxon>
        <taxon>Glomeromycotina</taxon>
        <taxon>Glomeromycetes</taxon>
        <taxon>Glomerales</taxon>
        <taxon>Glomeraceae</taxon>
        <taxon>Rhizophagus</taxon>
    </lineage>
</organism>
<reference evidence="1 2" key="2">
    <citation type="submission" date="2017-10" db="EMBL/GenBank/DDBJ databases">
        <title>Genome analyses suggest a sexual origin of heterokaryosis in a supposedly ancient asexual fungus.</title>
        <authorList>
            <person name="Corradi N."/>
            <person name="Sedzielewska K."/>
            <person name="Noel J."/>
            <person name="Charron P."/>
            <person name="Farinelli L."/>
            <person name="Marton T."/>
            <person name="Kruger M."/>
            <person name="Pelin A."/>
            <person name="Brachmann A."/>
            <person name="Corradi N."/>
        </authorList>
    </citation>
    <scope>NUCLEOTIDE SEQUENCE [LARGE SCALE GENOMIC DNA]</scope>
    <source>
        <strain evidence="1 2">A1</strain>
    </source>
</reference>
<reference evidence="1 2" key="1">
    <citation type="submission" date="2017-10" db="EMBL/GenBank/DDBJ databases">
        <title>Extensive intraspecific genome diversity in a model arbuscular mycorrhizal fungus.</title>
        <authorList>
            <person name="Chen E.C.H."/>
            <person name="Morin E."/>
            <person name="Baudet D."/>
            <person name="Noel J."/>
            <person name="Ndikumana S."/>
            <person name="Charron P."/>
            <person name="St-Onge C."/>
            <person name="Giorgi J."/>
            <person name="Grigoriev I.V."/>
            <person name="Roux C."/>
            <person name="Martin F.M."/>
            <person name="Corradi N."/>
        </authorList>
    </citation>
    <scope>NUCLEOTIDE SEQUENCE [LARGE SCALE GENOMIC DNA]</scope>
    <source>
        <strain evidence="1 2">A1</strain>
    </source>
</reference>
<proteinExistence type="predicted"/>
<name>A0A2N0R861_9GLOM</name>
<evidence type="ECO:0000313" key="1">
    <source>
        <dbReference type="EMBL" id="PKC59487.1"/>
    </source>
</evidence>
<evidence type="ECO:0000313" key="2">
    <source>
        <dbReference type="Proteomes" id="UP000232688"/>
    </source>
</evidence>
<dbReference type="PROSITE" id="PS51257">
    <property type="entry name" value="PROKAR_LIPOPROTEIN"/>
    <property type="match status" value="1"/>
</dbReference>
<accession>A0A2N0R861</accession>
<dbReference type="EMBL" id="LLXH01001320">
    <property type="protein sequence ID" value="PKC59487.1"/>
    <property type="molecule type" value="Genomic_DNA"/>
</dbReference>